<dbReference type="EMBL" id="FQYK01000002">
    <property type="protein sequence ID" value="SHI57573.1"/>
    <property type="molecule type" value="Genomic_DNA"/>
</dbReference>
<dbReference type="Gene3D" id="3.30.870.10">
    <property type="entry name" value="Endonuclease Chain A"/>
    <property type="match status" value="1"/>
</dbReference>
<dbReference type="CDD" id="cd09176">
    <property type="entry name" value="PLDc_unchar6"/>
    <property type="match status" value="1"/>
</dbReference>
<reference evidence="2 3" key="1">
    <citation type="submission" date="2016-11" db="EMBL/GenBank/DDBJ databases">
        <authorList>
            <person name="Jaros S."/>
            <person name="Januszkiewicz K."/>
            <person name="Wedrychowicz H."/>
        </authorList>
    </citation>
    <scope>NUCLEOTIDE SEQUENCE [LARGE SCALE GENOMIC DNA]</scope>
    <source>
        <strain evidence="2 3">CGMCC 1.12213</strain>
    </source>
</reference>
<dbReference type="RefSeq" id="WP_019387283.1">
    <property type="nucleotide sequence ID" value="NZ_ALIH01000005.1"/>
</dbReference>
<dbReference type="InterPro" id="IPR025202">
    <property type="entry name" value="PLD-like_dom"/>
</dbReference>
<name>A0A1M6C9M6_9FLAO</name>
<feature type="domain" description="Phospholipase D-like" evidence="1">
    <location>
        <begin position="16"/>
        <end position="119"/>
    </location>
</feature>
<dbReference type="InterPro" id="IPR059166">
    <property type="entry name" value="PLD-like_cat"/>
</dbReference>
<dbReference type="PANTHER" id="PTHR21248:SF12">
    <property type="entry name" value="CARDIOLIPIN SYNTHASE C"/>
    <property type="match status" value="1"/>
</dbReference>
<evidence type="ECO:0000313" key="3">
    <source>
        <dbReference type="Proteomes" id="UP000184396"/>
    </source>
</evidence>
<dbReference type="GO" id="GO:0000981">
    <property type="term" value="F:DNA-binding transcription factor activity, RNA polymerase II-specific"/>
    <property type="evidence" value="ECO:0007669"/>
    <property type="project" value="InterPro"/>
</dbReference>
<evidence type="ECO:0000313" key="2">
    <source>
        <dbReference type="EMBL" id="SHI57573.1"/>
    </source>
</evidence>
<dbReference type="InterPro" id="IPR017970">
    <property type="entry name" value="Homeobox_CS"/>
</dbReference>
<protein>
    <submittedName>
        <fullName evidence="2">PLD-like domain-containing protein</fullName>
    </submittedName>
</protein>
<dbReference type="Pfam" id="PF13091">
    <property type="entry name" value="PLDc_2"/>
    <property type="match status" value="1"/>
</dbReference>
<dbReference type="PROSITE" id="PS00027">
    <property type="entry name" value="HOMEOBOX_1"/>
    <property type="match status" value="1"/>
</dbReference>
<organism evidence="2 3">
    <name type="scientific">Algibacter luteus</name>
    <dbReference type="NCBI Taxonomy" id="1178825"/>
    <lineage>
        <taxon>Bacteria</taxon>
        <taxon>Pseudomonadati</taxon>
        <taxon>Bacteroidota</taxon>
        <taxon>Flavobacteriia</taxon>
        <taxon>Flavobacteriales</taxon>
        <taxon>Flavobacteriaceae</taxon>
        <taxon>Algibacter</taxon>
    </lineage>
</organism>
<gene>
    <name evidence="2" type="ORF">SAMN05216261_1138</name>
</gene>
<dbReference type="Proteomes" id="UP000184396">
    <property type="component" value="Unassembled WGS sequence"/>
</dbReference>
<dbReference type="GO" id="GO:0032049">
    <property type="term" value="P:cardiolipin biosynthetic process"/>
    <property type="evidence" value="ECO:0007669"/>
    <property type="project" value="TreeGrafter"/>
</dbReference>
<evidence type="ECO:0000259" key="1">
    <source>
        <dbReference type="Pfam" id="PF13091"/>
    </source>
</evidence>
<dbReference type="eggNOG" id="COG1502">
    <property type="taxonomic scope" value="Bacteria"/>
</dbReference>
<dbReference type="PANTHER" id="PTHR21248">
    <property type="entry name" value="CARDIOLIPIN SYNTHASE"/>
    <property type="match status" value="1"/>
</dbReference>
<dbReference type="AlphaFoldDB" id="A0A1M6C9M6"/>
<proteinExistence type="predicted"/>
<dbReference type="SUPFAM" id="SSF56024">
    <property type="entry name" value="Phospholipase D/nuclease"/>
    <property type="match status" value="1"/>
</dbReference>
<keyword evidence="3" id="KW-1185">Reference proteome</keyword>
<sequence length="245" mass="28694">MAKYLRTSSITAELENLIRDARKELYIISPYLKLSDNMKELLNDKEREKVDVRIIFGKQELAPTEMSYLEKLKYVRLYFSKNLHAKCYLNENKMIIASMNLYEFSQQHNREMGILIDTANEEDKEVYEDASSDIESIMHNSEDFSYIQAPQKTIIEENKTDNSNGKSKVQNYSNSKLLTTKELSQKTGLSSRKVNSWFVDNKFMYKKDDDWYATKKGNEMGAKQMEGSYGKFILWPEELATEIKE</sequence>
<accession>A0A1M6C9M6</accession>
<dbReference type="OrthoDB" id="5500241at2"/>
<dbReference type="STRING" id="1178825.SAMN05216261_1138"/>